<accession>A0A923N6C2</accession>
<evidence type="ECO:0000313" key="1">
    <source>
        <dbReference type="EMBL" id="MBC5993463.1"/>
    </source>
</evidence>
<proteinExistence type="predicted"/>
<reference evidence="1" key="1">
    <citation type="submission" date="2020-08" db="EMBL/GenBank/DDBJ databases">
        <title>Pontibacter sp. SD6 16S ribosomal RNA gene Genome sequencing and assembly.</title>
        <authorList>
            <person name="Kang M."/>
        </authorList>
    </citation>
    <scope>NUCLEOTIDE SEQUENCE</scope>
    <source>
        <strain evidence="1">SD6</strain>
    </source>
</reference>
<keyword evidence="2" id="KW-1185">Reference proteome</keyword>
<sequence>MFARVENAFGKVYYKIEFKEELNIIQAEWYGFTTKQDLKKALVVGLQLHEETRCAYRLNDNTAFSGPWADAVSWLEEEWLPKAYEAGIRYLAHIARPSSFGELAGEALQTGKIGATIEVKIFTEKEEALNWLKAKQELANV</sequence>
<dbReference type="RefSeq" id="WP_187067490.1">
    <property type="nucleotide sequence ID" value="NZ_JACRVF010000003.1"/>
</dbReference>
<evidence type="ECO:0000313" key="2">
    <source>
        <dbReference type="Proteomes" id="UP000603640"/>
    </source>
</evidence>
<organism evidence="1 2">
    <name type="scientific">Pontibacter cellulosilyticus</name>
    <dbReference type="NCBI Taxonomy" id="1720253"/>
    <lineage>
        <taxon>Bacteria</taxon>
        <taxon>Pseudomonadati</taxon>
        <taxon>Bacteroidota</taxon>
        <taxon>Cytophagia</taxon>
        <taxon>Cytophagales</taxon>
        <taxon>Hymenobacteraceae</taxon>
        <taxon>Pontibacter</taxon>
    </lineage>
</organism>
<gene>
    <name evidence="1" type="ORF">H8S84_11510</name>
</gene>
<name>A0A923N6C2_9BACT</name>
<protein>
    <recommendedName>
        <fullName evidence="3">STAS/SEC14 domain-containing protein</fullName>
    </recommendedName>
</protein>
<dbReference type="Proteomes" id="UP000603640">
    <property type="component" value="Unassembled WGS sequence"/>
</dbReference>
<dbReference type="EMBL" id="JACRVF010000003">
    <property type="protein sequence ID" value="MBC5993463.1"/>
    <property type="molecule type" value="Genomic_DNA"/>
</dbReference>
<dbReference type="AlphaFoldDB" id="A0A923N6C2"/>
<evidence type="ECO:0008006" key="3">
    <source>
        <dbReference type="Google" id="ProtNLM"/>
    </source>
</evidence>
<comment type="caution">
    <text evidence="1">The sequence shown here is derived from an EMBL/GenBank/DDBJ whole genome shotgun (WGS) entry which is preliminary data.</text>
</comment>